<dbReference type="KEGG" id="mku:I2456_21650"/>
<keyword evidence="4" id="KW-0472">Membrane</keyword>
<comment type="subcellular location">
    <subcellularLocation>
        <location evidence="1">Cell membrane</location>
        <topology evidence="1">Lipid-anchor</topology>
    </subcellularLocation>
</comment>
<accession>A0AAX1J9A9</accession>
<dbReference type="Proteomes" id="UP000663583">
    <property type="component" value="Chromosome"/>
</dbReference>
<keyword evidence="2" id="KW-1003">Cell membrane</keyword>
<dbReference type="Proteomes" id="UP000465306">
    <property type="component" value="Unassembled WGS sequence"/>
</dbReference>
<dbReference type="EMBL" id="CP065047">
    <property type="protein sequence ID" value="QPI37001.1"/>
    <property type="molecule type" value="Genomic_DNA"/>
</dbReference>
<dbReference type="GO" id="GO:0005886">
    <property type="term" value="C:plasma membrane"/>
    <property type="evidence" value="ECO:0007669"/>
    <property type="project" value="UniProtKB-SubCell"/>
</dbReference>
<name>A0AAX1J9A9_9MYCO</name>
<dbReference type="PROSITE" id="PS51257">
    <property type="entry name" value="PROKAR_LIPOPROTEIN"/>
    <property type="match status" value="1"/>
</dbReference>
<evidence type="ECO:0000256" key="4">
    <source>
        <dbReference type="ARBA" id="ARBA00023136"/>
    </source>
</evidence>
<reference evidence="7 9" key="1">
    <citation type="journal article" date="2019" name="Emerg. Microbes Infect.">
        <title>Comprehensive subspecies identification of 175 nontuberculous mycobacteria species based on 7547 genomic profiles.</title>
        <authorList>
            <person name="Matsumoto Y."/>
            <person name="Kinjo T."/>
            <person name="Motooka D."/>
            <person name="Nabeya D."/>
            <person name="Jung N."/>
            <person name="Uechi K."/>
            <person name="Horii T."/>
            <person name="Iida T."/>
            <person name="Fujita J."/>
            <person name="Nakamura S."/>
        </authorList>
    </citation>
    <scope>NUCLEOTIDE SEQUENCE [LARGE SCALE GENOMIC DNA]</scope>
    <source>
        <strain evidence="7 9">JCM 13573</strain>
    </source>
</reference>
<sequence length="206" mass="22381">MKRALTALLVGTAVLLTGCLKSLDPYANPGRTELDRLQKIVNARPDLEVVQQQLAALDTSVRAAVAKYAPATRFSSTKVTHPTNGCQDPFHRSIGRQERSDHFFGEPAPTDQQWQQIVAELAPVFSEAGFRPAEPAGANDSQLNDGALVTLVNHGNLIDYNYDTGCHLPAAWRTAPPPPELRPGNDPSVHYPYLYESPGGRSVDAL</sequence>
<dbReference type="Gene3D" id="3.30.2030.20">
    <property type="match status" value="1"/>
</dbReference>
<keyword evidence="5" id="KW-0564">Palmitate</keyword>
<evidence type="ECO:0000256" key="5">
    <source>
        <dbReference type="ARBA" id="ARBA00023139"/>
    </source>
</evidence>
<dbReference type="Pfam" id="PF16708">
    <property type="entry name" value="LppA"/>
    <property type="match status" value="1"/>
</dbReference>
<protein>
    <submittedName>
        <fullName evidence="7">Lipoprotein LprP</fullName>
    </submittedName>
</protein>
<dbReference type="AlphaFoldDB" id="A0AAX1J9A9"/>
<evidence type="ECO:0000313" key="10">
    <source>
        <dbReference type="Proteomes" id="UP000663583"/>
    </source>
</evidence>
<keyword evidence="3" id="KW-0732">Signal</keyword>
<dbReference type="InterPro" id="IPR032018">
    <property type="entry name" value="LppA/LppB/LprP"/>
</dbReference>
<gene>
    <name evidence="7" type="primary">lprP</name>
    <name evidence="8" type="ORF">I2456_21650</name>
    <name evidence="7" type="ORF">MKUB_44370</name>
</gene>
<reference evidence="8" key="3">
    <citation type="submission" date="2020-11" db="EMBL/GenBank/DDBJ databases">
        <title>Intraspecies plasmid and genomic variation of Mycobacterium kubicae revealed by the complete genome sequences of two clinical isolates.</title>
        <authorList>
            <person name="Hendrix J.R."/>
            <person name="Epperson L.E."/>
            <person name="Honda J.R."/>
            <person name="Strong M."/>
        </authorList>
    </citation>
    <scope>NUCLEOTIDE SEQUENCE</scope>
    <source>
        <strain evidence="8">JCM 13573</strain>
    </source>
</reference>
<evidence type="ECO:0000313" key="9">
    <source>
        <dbReference type="Proteomes" id="UP000465306"/>
    </source>
</evidence>
<organism evidence="8 10">
    <name type="scientific">Mycobacterium kubicae</name>
    <dbReference type="NCBI Taxonomy" id="120959"/>
    <lineage>
        <taxon>Bacteria</taxon>
        <taxon>Bacillati</taxon>
        <taxon>Actinomycetota</taxon>
        <taxon>Actinomycetes</taxon>
        <taxon>Mycobacteriales</taxon>
        <taxon>Mycobacteriaceae</taxon>
        <taxon>Mycobacterium</taxon>
        <taxon>Mycobacterium simiae complex</taxon>
    </lineage>
</organism>
<keyword evidence="6 7" id="KW-0449">Lipoprotein</keyword>
<proteinExistence type="predicted"/>
<reference evidence="7" key="2">
    <citation type="submission" date="2020-02" db="EMBL/GenBank/DDBJ databases">
        <authorList>
            <person name="Matsumoto Y."/>
            <person name="Kinjo T."/>
            <person name="Motooka D."/>
            <person name="Nabeya D."/>
            <person name="Jung N."/>
            <person name="Uechi K."/>
            <person name="Horii T."/>
            <person name="Iida T."/>
            <person name="Fujita J."/>
            <person name="Nakamura S."/>
        </authorList>
    </citation>
    <scope>NUCLEOTIDE SEQUENCE</scope>
    <source>
        <strain evidence="7">JCM 13573</strain>
    </source>
</reference>
<evidence type="ECO:0000313" key="8">
    <source>
        <dbReference type="EMBL" id="QPI37001.1"/>
    </source>
</evidence>
<evidence type="ECO:0000256" key="3">
    <source>
        <dbReference type="ARBA" id="ARBA00022729"/>
    </source>
</evidence>
<evidence type="ECO:0000313" key="7">
    <source>
        <dbReference type="EMBL" id="GFG66947.1"/>
    </source>
</evidence>
<evidence type="ECO:0000256" key="1">
    <source>
        <dbReference type="ARBA" id="ARBA00004193"/>
    </source>
</evidence>
<evidence type="ECO:0000256" key="6">
    <source>
        <dbReference type="ARBA" id="ARBA00023288"/>
    </source>
</evidence>
<dbReference type="RefSeq" id="WP_085073056.1">
    <property type="nucleotide sequence ID" value="NZ_BLKU01000005.1"/>
</dbReference>
<dbReference type="EMBL" id="BLKU01000005">
    <property type="protein sequence ID" value="GFG66947.1"/>
    <property type="molecule type" value="Genomic_DNA"/>
</dbReference>
<keyword evidence="9" id="KW-1185">Reference proteome</keyword>
<evidence type="ECO:0000256" key="2">
    <source>
        <dbReference type="ARBA" id="ARBA00022475"/>
    </source>
</evidence>